<proteinExistence type="predicted"/>
<dbReference type="InterPro" id="IPR036866">
    <property type="entry name" value="RibonucZ/Hydroxyglut_hydro"/>
</dbReference>
<keyword evidence="3" id="KW-1185">Reference proteome</keyword>
<name>A0ABQ4C2H8_9ACTN</name>
<protein>
    <recommendedName>
        <fullName evidence="1">Metallo-beta-lactamase domain-containing protein</fullName>
    </recommendedName>
</protein>
<dbReference type="EMBL" id="BONC01000019">
    <property type="protein sequence ID" value="GIF56977.1"/>
    <property type="molecule type" value="Genomic_DNA"/>
</dbReference>
<feature type="domain" description="Metallo-beta-lactamase" evidence="1">
    <location>
        <begin position="53"/>
        <end position="221"/>
    </location>
</feature>
<reference evidence="2 3" key="1">
    <citation type="submission" date="2021-01" db="EMBL/GenBank/DDBJ databases">
        <title>Whole genome shotgun sequence of Asanoa iriomotensis NBRC 100142.</title>
        <authorList>
            <person name="Komaki H."/>
            <person name="Tamura T."/>
        </authorList>
    </citation>
    <scope>NUCLEOTIDE SEQUENCE [LARGE SCALE GENOMIC DNA]</scope>
    <source>
        <strain evidence="2 3">NBRC 100142</strain>
    </source>
</reference>
<accession>A0ABQ4C2H8</accession>
<dbReference type="Pfam" id="PF00753">
    <property type="entry name" value="Lactamase_B"/>
    <property type="match status" value="1"/>
</dbReference>
<dbReference type="Gene3D" id="3.60.15.10">
    <property type="entry name" value="Ribonuclease Z/Hydroxyacylglutathione hydrolase-like"/>
    <property type="match status" value="1"/>
</dbReference>
<dbReference type="SMART" id="SM00849">
    <property type="entry name" value="Lactamase_B"/>
    <property type="match status" value="1"/>
</dbReference>
<organism evidence="2 3">
    <name type="scientific">Asanoa iriomotensis</name>
    <dbReference type="NCBI Taxonomy" id="234613"/>
    <lineage>
        <taxon>Bacteria</taxon>
        <taxon>Bacillati</taxon>
        <taxon>Actinomycetota</taxon>
        <taxon>Actinomycetes</taxon>
        <taxon>Micromonosporales</taxon>
        <taxon>Micromonosporaceae</taxon>
        <taxon>Asanoa</taxon>
    </lineage>
</organism>
<dbReference type="PANTHER" id="PTHR36839">
    <property type="entry name" value="METALLO-BETA-LACTAMASE FAMILY PROTEIN (AFU_ORTHOLOGUE AFUA_5G12770)"/>
    <property type="match status" value="1"/>
</dbReference>
<comment type="caution">
    <text evidence="2">The sequence shown here is derived from an EMBL/GenBank/DDBJ whole genome shotgun (WGS) entry which is preliminary data.</text>
</comment>
<evidence type="ECO:0000313" key="3">
    <source>
        <dbReference type="Proteomes" id="UP000624325"/>
    </source>
</evidence>
<evidence type="ECO:0000259" key="1">
    <source>
        <dbReference type="SMART" id="SM00849"/>
    </source>
</evidence>
<dbReference type="Proteomes" id="UP000624325">
    <property type="component" value="Unassembled WGS sequence"/>
</dbReference>
<dbReference type="SUPFAM" id="SSF56281">
    <property type="entry name" value="Metallo-hydrolase/oxidoreductase"/>
    <property type="match status" value="1"/>
</dbReference>
<dbReference type="PANTHER" id="PTHR36839:SF1">
    <property type="entry name" value="METALLO-BETA-LACTAMASE FAMILY PROTEIN (AFU_ORTHOLOGUE AFUA_5G12770)"/>
    <property type="match status" value="1"/>
</dbReference>
<evidence type="ECO:0000313" key="2">
    <source>
        <dbReference type="EMBL" id="GIF56977.1"/>
    </source>
</evidence>
<sequence length="249" mass="27085">MCPICADERQYVGWGGQRWVSITELRAEGHRGAVREEAPGLWGVGVEPSVGIGQRALIVPGPGGNVLFDCVPYVDDAVVAAVEAVGGLAAIALSHPHFYGSMVEWSRAFGDIPVYVHASDAEWVPRAGNIVLWEGEQREILPARTLVNAGIHFPGGTVLHWPGLDGAGALCTGDIFTVVMDRRWVSFMYSYPNLIPEHPDTIVRAVSLVDSLPYDTVYGGWWGRVVSGGAKERVRRSADRYLAHIGRRT</sequence>
<gene>
    <name evidence="2" type="ORF">Air01nite_30720</name>
</gene>
<dbReference type="InterPro" id="IPR001279">
    <property type="entry name" value="Metallo-B-lactamas"/>
</dbReference>